<evidence type="ECO:0000256" key="4">
    <source>
        <dbReference type="ARBA" id="ARBA00022989"/>
    </source>
</evidence>
<feature type="transmembrane region" description="Helical" evidence="6">
    <location>
        <begin position="421"/>
        <end position="439"/>
    </location>
</feature>
<keyword evidence="4 6" id="KW-1133">Transmembrane helix</keyword>
<comment type="caution">
    <text evidence="7">The sequence shown here is derived from an EMBL/GenBank/DDBJ whole genome shotgun (WGS) entry which is preliminary data.</text>
</comment>
<feature type="transmembrane region" description="Helical" evidence="6">
    <location>
        <begin position="54"/>
        <end position="76"/>
    </location>
</feature>
<comment type="subcellular location">
    <subcellularLocation>
        <location evidence="1">Membrane</location>
        <topology evidence="1">Multi-pass membrane protein</topology>
    </subcellularLocation>
</comment>
<feature type="transmembrane region" description="Helical" evidence="6">
    <location>
        <begin position="202"/>
        <end position="224"/>
    </location>
</feature>
<dbReference type="Proteomes" id="UP001430804">
    <property type="component" value="Unassembled WGS sequence"/>
</dbReference>
<feature type="transmembrane region" description="Helical" evidence="6">
    <location>
        <begin position="277"/>
        <end position="294"/>
    </location>
</feature>
<dbReference type="EMBL" id="JAHWQX010000002">
    <property type="protein sequence ID" value="MBW3097450.1"/>
    <property type="molecule type" value="Genomic_DNA"/>
</dbReference>
<evidence type="ECO:0000256" key="2">
    <source>
        <dbReference type="ARBA" id="ARBA00010199"/>
    </source>
</evidence>
<accession>A0ABS6WNH9</accession>
<organism evidence="7 8">
    <name type="scientific">Pseudohoeflea coraliihabitans</name>
    <dbReference type="NCBI Taxonomy" id="2860393"/>
    <lineage>
        <taxon>Bacteria</taxon>
        <taxon>Pseudomonadati</taxon>
        <taxon>Pseudomonadota</taxon>
        <taxon>Alphaproteobacteria</taxon>
        <taxon>Hyphomicrobiales</taxon>
        <taxon>Rhizobiaceae</taxon>
        <taxon>Pseudohoeflea</taxon>
    </lineage>
</organism>
<feature type="transmembrane region" description="Helical" evidence="6">
    <location>
        <begin position="396"/>
        <end position="415"/>
    </location>
</feature>
<name>A0ABS6WNH9_9HYPH</name>
<keyword evidence="8" id="KW-1185">Reference proteome</keyword>
<gene>
    <name evidence="7" type="ORF">KY465_09175</name>
</gene>
<dbReference type="PANTHER" id="PTHR42893">
    <property type="entry name" value="PROTEIN DETOXIFICATION 44, CHLOROPLASTIC-RELATED"/>
    <property type="match status" value="1"/>
</dbReference>
<feature type="transmembrane region" description="Helical" evidence="6">
    <location>
        <begin position="171"/>
        <end position="190"/>
    </location>
</feature>
<feature type="transmembrane region" description="Helical" evidence="6">
    <location>
        <begin position="323"/>
        <end position="343"/>
    </location>
</feature>
<evidence type="ECO:0000256" key="6">
    <source>
        <dbReference type="SAM" id="Phobius"/>
    </source>
</evidence>
<feature type="transmembrane region" description="Helical" evidence="6">
    <location>
        <begin position="363"/>
        <end position="384"/>
    </location>
</feature>
<feature type="transmembrane region" description="Helical" evidence="6">
    <location>
        <begin position="105"/>
        <end position="129"/>
    </location>
</feature>
<feature type="transmembrane region" description="Helical" evidence="6">
    <location>
        <begin position="135"/>
        <end position="159"/>
    </location>
</feature>
<keyword evidence="3 6" id="KW-0812">Transmembrane</keyword>
<dbReference type="RefSeq" id="WP_219201362.1">
    <property type="nucleotide sequence ID" value="NZ_JAHWQX010000002.1"/>
</dbReference>
<evidence type="ECO:0000313" key="8">
    <source>
        <dbReference type="Proteomes" id="UP001430804"/>
    </source>
</evidence>
<evidence type="ECO:0000256" key="5">
    <source>
        <dbReference type="ARBA" id="ARBA00023136"/>
    </source>
</evidence>
<proteinExistence type="inferred from homology"/>
<comment type="similarity">
    <text evidence="2">Belongs to the multi antimicrobial extrusion (MATE) (TC 2.A.66.1) family.</text>
</comment>
<feature type="transmembrane region" description="Helical" evidence="6">
    <location>
        <begin position="21"/>
        <end position="42"/>
    </location>
</feature>
<evidence type="ECO:0000256" key="1">
    <source>
        <dbReference type="ARBA" id="ARBA00004141"/>
    </source>
</evidence>
<keyword evidence="5 6" id="KW-0472">Membrane</keyword>
<dbReference type="PANTHER" id="PTHR42893:SF46">
    <property type="entry name" value="PROTEIN DETOXIFICATION 44, CHLOROPLASTIC"/>
    <property type="match status" value="1"/>
</dbReference>
<dbReference type="InterPro" id="IPR002528">
    <property type="entry name" value="MATE_fam"/>
</dbReference>
<dbReference type="NCBIfam" id="TIGR00797">
    <property type="entry name" value="matE"/>
    <property type="match status" value="1"/>
</dbReference>
<evidence type="ECO:0000313" key="7">
    <source>
        <dbReference type="EMBL" id="MBW3097450.1"/>
    </source>
</evidence>
<dbReference type="Pfam" id="PF01554">
    <property type="entry name" value="MatE"/>
    <property type="match status" value="2"/>
</dbReference>
<dbReference type="InterPro" id="IPR044644">
    <property type="entry name" value="DinF-like"/>
</dbReference>
<dbReference type="CDD" id="cd13136">
    <property type="entry name" value="MATE_DinF_like"/>
    <property type="match status" value="1"/>
</dbReference>
<evidence type="ECO:0000256" key="3">
    <source>
        <dbReference type="ARBA" id="ARBA00022692"/>
    </source>
</evidence>
<sequence>MDATRQTGAFRADTFEVTHRMVFSIAAPMTLAFLTTPLLGLVDTAVVGRLGNAALIGGLAIGAALFDLVFGALNFFRSSTTGLVAQAFGRGDALEKQAIFWRAMLSALAVGILVVLAGPLVIAGGLAFMAPGGEVAAAAAAYLVIRLYATPLALANYVVLGYVLGESRSGLGLLLQSVINGVNIVLSIWLGLSLGWGLPGVAWATVIAETTGAVLGCAILLAGFRTTPAPGLRRIFNVAALKRLLSLNFDIMVRTLALVFAFAWFTRLGSQFGELQLAANAILMNFFLVAGYYLDGLATAAETIVGRAIGAGRRVAFLRAARLTIGWGTALAALTTAFFLVFGDAVIGLLTTVPEVRAVAGQFLPWAALTALSGVLAFQMDGVYIGATWSRDMRNMMLASLVLFVLCAHLLGTAFGNHGLWAALNLFLLSRGFGLLAMLPRRLRQTFQDSAGSGREA</sequence>
<reference evidence="7" key="1">
    <citation type="submission" date="2021-07" db="EMBL/GenBank/DDBJ databases">
        <title>Pseudohoeflea marina sp. nov. a polyhydroxyalcanoate-producing bacterium.</title>
        <authorList>
            <person name="Zheng W."/>
            <person name="Yu S."/>
            <person name="Huang Y."/>
        </authorList>
    </citation>
    <scope>NUCLEOTIDE SEQUENCE</scope>
    <source>
        <strain evidence="7">DP4N28-3</strain>
    </source>
</reference>
<feature type="transmembrane region" description="Helical" evidence="6">
    <location>
        <begin position="245"/>
        <end position="265"/>
    </location>
</feature>
<protein>
    <submittedName>
        <fullName evidence="7">MATE family efflux transporter</fullName>
    </submittedName>
</protein>